<organism evidence="1">
    <name type="scientific">freshwater metagenome</name>
    <dbReference type="NCBI Taxonomy" id="449393"/>
    <lineage>
        <taxon>unclassified sequences</taxon>
        <taxon>metagenomes</taxon>
        <taxon>ecological metagenomes</taxon>
    </lineage>
</organism>
<dbReference type="EMBL" id="CAEZYR010000207">
    <property type="protein sequence ID" value="CAB4773922.1"/>
    <property type="molecule type" value="Genomic_DNA"/>
</dbReference>
<accession>A0A6J6VNA8</accession>
<reference evidence="1" key="1">
    <citation type="submission" date="2020-05" db="EMBL/GenBank/DDBJ databases">
        <authorList>
            <person name="Chiriac C."/>
            <person name="Salcher M."/>
            <person name="Ghai R."/>
            <person name="Kavagutti S V."/>
        </authorList>
    </citation>
    <scope>NUCLEOTIDE SEQUENCE</scope>
</reference>
<evidence type="ECO:0000313" key="1">
    <source>
        <dbReference type="EMBL" id="CAB4773922.1"/>
    </source>
</evidence>
<dbReference type="AlphaFoldDB" id="A0A6J6VNA8"/>
<gene>
    <name evidence="1" type="ORF">UFOPK2754_03250</name>
</gene>
<proteinExistence type="predicted"/>
<sequence length="66" mass="6892">MTTGNRDRDSDRVGTVGVYAVAVEAVRGAIDPVGERAKADAHQAFGMGQMPLDPGGQPRLAVLVDQ</sequence>
<name>A0A6J6VNA8_9ZZZZ</name>
<protein>
    <submittedName>
        <fullName evidence="1">Unannotated protein</fullName>
    </submittedName>
</protein>